<keyword evidence="1" id="KW-0560">Oxidoreductase</keyword>
<evidence type="ECO:0000313" key="2">
    <source>
        <dbReference type="EMBL" id="SDK71445.1"/>
    </source>
</evidence>
<evidence type="ECO:0000256" key="1">
    <source>
        <dbReference type="ARBA" id="ARBA00023002"/>
    </source>
</evidence>
<dbReference type="InterPro" id="IPR036291">
    <property type="entry name" value="NAD(P)-bd_dom_sf"/>
</dbReference>
<evidence type="ECO:0000313" key="3">
    <source>
        <dbReference type="Proteomes" id="UP000199008"/>
    </source>
</evidence>
<dbReference type="Proteomes" id="UP000199008">
    <property type="component" value="Unassembled WGS sequence"/>
</dbReference>
<dbReference type="GO" id="GO:0016491">
    <property type="term" value="F:oxidoreductase activity"/>
    <property type="evidence" value="ECO:0007669"/>
    <property type="project" value="UniProtKB-KW"/>
</dbReference>
<protein>
    <submittedName>
        <fullName evidence="2">Short chain dehydrogenase</fullName>
    </submittedName>
</protein>
<dbReference type="AlphaFoldDB" id="A0A1G9E5R1"/>
<dbReference type="SUPFAM" id="SSF51735">
    <property type="entry name" value="NAD(P)-binding Rossmann-fold domains"/>
    <property type="match status" value="1"/>
</dbReference>
<dbReference type="InterPro" id="IPR002347">
    <property type="entry name" value="SDR_fam"/>
</dbReference>
<keyword evidence="3" id="KW-1185">Reference proteome</keyword>
<dbReference type="PANTHER" id="PTHR43157:SF31">
    <property type="entry name" value="PHOSPHATIDYLINOSITOL-GLYCAN BIOSYNTHESIS CLASS F PROTEIN"/>
    <property type="match status" value="1"/>
</dbReference>
<sequence>MKSLSESTALITGSTDGLGKATAEWFSEKGANVLLHGRNESKGQKTVEDIKDVTGSDRLKYYNGDFSSLDFVAAAADEILADGEKIDILINNAGIGGGPKSGSQRQTTEDGFELIWQVNYLAQVLFTRKLLPLMNEDSRIINVASVGQADLDFEDLDMEKKV</sequence>
<dbReference type="PRINTS" id="PR00081">
    <property type="entry name" value="GDHRDH"/>
</dbReference>
<gene>
    <name evidence="2" type="ORF">SAMN05216216_107106</name>
</gene>
<dbReference type="RefSeq" id="WP_218118660.1">
    <property type="nucleotide sequence ID" value="NZ_FNFY01000007.1"/>
</dbReference>
<reference evidence="3" key="1">
    <citation type="submission" date="2016-10" db="EMBL/GenBank/DDBJ databases">
        <authorList>
            <person name="Varghese N."/>
            <person name="Submissions S."/>
        </authorList>
    </citation>
    <scope>NUCLEOTIDE SEQUENCE [LARGE SCALE GENOMIC DNA]</scope>
    <source>
        <strain evidence="3">CGMCC 1.8895</strain>
    </source>
</reference>
<dbReference type="Pfam" id="PF00106">
    <property type="entry name" value="adh_short"/>
    <property type="match status" value="1"/>
</dbReference>
<dbReference type="PANTHER" id="PTHR43157">
    <property type="entry name" value="PHOSPHATIDYLINOSITOL-GLYCAN BIOSYNTHESIS CLASS F PROTEIN-RELATED"/>
    <property type="match status" value="1"/>
</dbReference>
<dbReference type="Gene3D" id="3.40.50.720">
    <property type="entry name" value="NAD(P)-binding Rossmann-like Domain"/>
    <property type="match status" value="1"/>
</dbReference>
<dbReference type="EMBL" id="FNFY01000007">
    <property type="protein sequence ID" value="SDK71445.1"/>
    <property type="molecule type" value="Genomic_DNA"/>
</dbReference>
<accession>A0A1G9E5R1</accession>
<proteinExistence type="predicted"/>
<dbReference type="STRING" id="576118.SAMN05216216_107106"/>
<organism evidence="2 3">
    <name type="scientific">Lacicoccus qingdaonensis</name>
    <dbReference type="NCBI Taxonomy" id="576118"/>
    <lineage>
        <taxon>Bacteria</taxon>
        <taxon>Bacillati</taxon>
        <taxon>Bacillota</taxon>
        <taxon>Bacilli</taxon>
        <taxon>Bacillales</taxon>
        <taxon>Salinicoccaceae</taxon>
        <taxon>Lacicoccus</taxon>
    </lineage>
</organism>
<name>A0A1G9E5R1_9BACL</name>